<feature type="domain" description="Aldehyde oxidase/xanthine dehydrogenase second molybdopterin binding" evidence="4">
    <location>
        <begin position="651"/>
        <end position="727"/>
    </location>
</feature>
<evidence type="ECO:0000259" key="4">
    <source>
        <dbReference type="Pfam" id="PF20256"/>
    </source>
</evidence>
<dbReference type="Pfam" id="PF20256">
    <property type="entry name" value="MoCoBD_2"/>
    <property type="match status" value="2"/>
</dbReference>
<dbReference type="RefSeq" id="WP_176268317.1">
    <property type="nucleotide sequence ID" value="NZ_JABWGV010000008.1"/>
</dbReference>
<dbReference type="SUPFAM" id="SSF56003">
    <property type="entry name" value="Molybdenum cofactor-binding domain"/>
    <property type="match status" value="2"/>
</dbReference>
<feature type="transmembrane region" description="Helical" evidence="2">
    <location>
        <begin position="16"/>
        <end position="34"/>
    </location>
</feature>
<dbReference type="AlphaFoldDB" id="A0A850H272"/>
<dbReference type="PROSITE" id="PS51318">
    <property type="entry name" value="TAT"/>
    <property type="match status" value="1"/>
</dbReference>
<evidence type="ECO:0000313" key="5">
    <source>
        <dbReference type="EMBL" id="NVD46091.1"/>
    </source>
</evidence>
<comment type="caution">
    <text evidence="5">The sequence shown here is derived from an EMBL/GenBank/DDBJ whole genome shotgun (WGS) entry which is preliminary data.</text>
</comment>
<dbReference type="EMBL" id="JABWGV010000008">
    <property type="protein sequence ID" value="NVD46091.1"/>
    <property type="molecule type" value="Genomic_DNA"/>
</dbReference>
<proteinExistence type="predicted"/>
<feature type="domain" description="Aldehyde oxidase/xanthine dehydrogenase second molybdopterin binding" evidence="4">
    <location>
        <begin position="49"/>
        <end position="99"/>
    </location>
</feature>
<dbReference type="InterPro" id="IPR008274">
    <property type="entry name" value="AldOxase/xan_DH_MoCoBD1"/>
</dbReference>
<dbReference type="PANTHER" id="PTHR47495:SF2">
    <property type="entry name" value="ALDEHYDE DEHYDROGENASE"/>
    <property type="match status" value="1"/>
</dbReference>
<keyword evidence="6" id="KW-1185">Reference proteome</keyword>
<keyword evidence="2" id="KW-0472">Membrane</keyword>
<feature type="region of interest" description="Disordered" evidence="1">
    <location>
        <begin position="777"/>
        <end position="832"/>
    </location>
</feature>
<dbReference type="GO" id="GO:0016491">
    <property type="term" value="F:oxidoreductase activity"/>
    <property type="evidence" value="ECO:0007669"/>
    <property type="project" value="InterPro"/>
</dbReference>
<dbReference type="Proteomes" id="UP000561438">
    <property type="component" value="Unassembled WGS sequence"/>
</dbReference>
<evidence type="ECO:0000313" key="6">
    <source>
        <dbReference type="Proteomes" id="UP000561438"/>
    </source>
</evidence>
<evidence type="ECO:0000256" key="1">
    <source>
        <dbReference type="SAM" id="MobiDB-lite"/>
    </source>
</evidence>
<dbReference type="InterPro" id="IPR046867">
    <property type="entry name" value="AldOxase/xan_DH_MoCoBD2"/>
</dbReference>
<evidence type="ECO:0000256" key="2">
    <source>
        <dbReference type="SAM" id="Phobius"/>
    </source>
</evidence>
<organism evidence="5 6">
    <name type="scientific">Qipengyuania atrilutea</name>
    <dbReference type="NCBI Taxonomy" id="2744473"/>
    <lineage>
        <taxon>Bacteria</taxon>
        <taxon>Pseudomonadati</taxon>
        <taxon>Pseudomonadota</taxon>
        <taxon>Alphaproteobacteria</taxon>
        <taxon>Sphingomonadales</taxon>
        <taxon>Erythrobacteraceae</taxon>
        <taxon>Qipengyuania</taxon>
    </lineage>
</organism>
<gene>
    <name evidence="5" type="ORF">HUV48_13845</name>
</gene>
<dbReference type="SUPFAM" id="SSF54665">
    <property type="entry name" value="CO dehydrogenase molybdoprotein N-domain-like"/>
    <property type="match status" value="1"/>
</dbReference>
<dbReference type="InterPro" id="IPR052516">
    <property type="entry name" value="N-heterocyclic_Hydroxylase"/>
</dbReference>
<dbReference type="Pfam" id="PF02738">
    <property type="entry name" value="MoCoBD_1"/>
    <property type="match status" value="1"/>
</dbReference>
<dbReference type="InterPro" id="IPR037165">
    <property type="entry name" value="AldOxase/xan_DH_Mopterin-bd_sf"/>
</dbReference>
<keyword evidence="2" id="KW-0812">Transmembrane</keyword>
<evidence type="ECO:0000259" key="3">
    <source>
        <dbReference type="Pfam" id="PF02738"/>
    </source>
</evidence>
<dbReference type="PANTHER" id="PTHR47495">
    <property type="entry name" value="ALDEHYDE DEHYDROGENASE"/>
    <property type="match status" value="1"/>
</dbReference>
<name>A0A850H272_9SPHN</name>
<dbReference type="Gene3D" id="3.30.365.10">
    <property type="entry name" value="Aldehyde oxidase/xanthine dehydrogenase, molybdopterin binding domain"/>
    <property type="match status" value="3"/>
</dbReference>
<dbReference type="InterPro" id="IPR006311">
    <property type="entry name" value="TAT_signal"/>
</dbReference>
<keyword evidence="2" id="KW-1133">Transmembrane helix</keyword>
<reference evidence="5 6" key="1">
    <citation type="submission" date="2020-06" db="EMBL/GenBank/DDBJ databases">
        <title>Altererythrobacter sp. HHU K3-1.</title>
        <authorList>
            <person name="Zhang D."/>
            <person name="Xue H."/>
        </authorList>
    </citation>
    <scope>NUCLEOTIDE SEQUENCE [LARGE SCALE GENOMIC DNA]</scope>
    <source>
        <strain evidence="5 6">HHU K3-1</strain>
    </source>
</reference>
<dbReference type="InterPro" id="IPR036856">
    <property type="entry name" value="Ald_Oxase/Xan_DH_a/b_sf"/>
</dbReference>
<sequence>MSEAPASQAPRISRRGLLIGAAAGGGLIAAWMLYPRDYAVPLEPGRGEHGFGAWLKIANNGVVTVAVPQLEMGQGITTLLPQIVAVELGADWRQIAVQPAPPSGAYPNVPLAAEWAELWAPLFAGLADEPQDWPDSLIAERYARSERFGATAWGTSLAAFEQPCREAAASARAMLAMAAAERWGVTWEECTAEDGFIVNGARRASFGELASEAASFDPPDPPPLFPEPVSEQPEAFGAPGAAAFPRLDLPAKVDGTFQFSADIRLPHMVHASIRHGVPGRPFLESFEESRVAGVRSLVGVVESKRWLAAAASDWWGAERALELMRPRFSGPDPVDSARMTEMLSIAIDSEDPHVIETRGEPGELNAPSDYSARYEIAPAVHAALETASATARYRDGKLELWIAAQAPEHARAAAAKAVGLPLSDVVLYPMPAGGSFDARLSHIHAIEAAQIAVALGRPVQLTWPRRQEMLAVPMRPPALIDVTARLAGGGSARVDTLRTRIAVPPTMREFGHRLFDNATPESAIDSAKGEADPLAVAGAMPVYDIPNVAVEHVPVTLPLQTGPMRGRAHGYTCFATECFIDELAARAGSEPLSYRMTMLGSDPLMAVLLRRVAGMAQWDGGRRSAGSRNDGQGLACLKMGGGGAEGEGRIACVAEARPGPGGIEVVRLFAAAEIGRIVNLDIARQQIEGGLVYGLGLALGSSPVMTGGVPESARLADLNLPRLRSTPQIEVAFVPGSAAAFDPGELGVGVVAPAVANAVFAATGTRIRTLPLTRGMTVRNTEVEEPAAEQTPQTEEIEEMPDDAPENAGPGEDTTNEDGSSGADAGIEEGIV</sequence>
<feature type="domain" description="Aldehyde oxidase/xanthine dehydrogenase first molybdopterin binding" evidence="3">
    <location>
        <begin position="353"/>
        <end position="483"/>
    </location>
</feature>
<feature type="compositionally biased region" description="Acidic residues" evidence="1">
    <location>
        <begin position="795"/>
        <end position="805"/>
    </location>
</feature>
<protein>
    <submittedName>
        <fullName evidence="5">Xanthine dehydrogenase family protein molybdopterin-binding subunit</fullName>
    </submittedName>
</protein>
<accession>A0A850H272</accession>